<dbReference type="PANTHER" id="PTHR43857:SF1">
    <property type="entry name" value="YJGH FAMILY PROTEIN"/>
    <property type="match status" value="1"/>
</dbReference>
<dbReference type="PANTHER" id="PTHR43857">
    <property type="entry name" value="BLR7761 PROTEIN"/>
    <property type="match status" value="1"/>
</dbReference>
<organism evidence="1 2">
    <name type="scientific">Pseudonocardia kunmingensis</name>
    <dbReference type="NCBI Taxonomy" id="630975"/>
    <lineage>
        <taxon>Bacteria</taxon>
        <taxon>Bacillati</taxon>
        <taxon>Actinomycetota</taxon>
        <taxon>Actinomycetes</taxon>
        <taxon>Pseudonocardiales</taxon>
        <taxon>Pseudonocardiaceae</taxon>
        <taxon>Pseudonocardia</taxon>
    </lineage>
</organism>
<keyword evidence="2" id="KW-1185">Reference proteome</keyword>
<accession>A0A543DQ65</accession>
<dbReference type="AlphaFoldDB" id="A0A543DQ65"/>
<dbReference type="OrthoDB" id="9799840at2"/>
<dbReference type="InterPro" id="IPR006175">
    <property type="entry name" value="YjgF/YER057c/UK114"/>
</dbReference>
<dbReference type="SUPFAM" id="SSF55298">
    <property type="entry name" value="YjgF-like"/>
    <property type="match status" value="1"/>
</dbReference>
<dbReference type="EMBL" id="VFPA01000002">
    <property type="protein sequence ID" value="TQM11445.1"/>
    <property type="molecule type" value="Genomic_DNA"/>
</dbReference>
<comment type="caution">
    <text evidence="1">The sequence shown here is derived from an EMBL/GenBank/DDBJ whole genome shotgun (WGS) entry which is preliminary data.</text>
</comment>
<dbReference type="InterPro" id="IPR035959">
    <property type="entry name" value="RutC-like_sf"/>
</dbReference>
<dbReference type="Pfam" id="PF01042">
    <property type="entry name" value="Ribonuc_L-PSP"/>
    <property type="match status" value="1"/>
</dbReference>
<sequence length="136" mass="15097">MTWQTYSTGSSFEQAAPYSRAVYDNEWIFVSGTTGFDYRTMSVSDDIASQVRQTWTNIATALRDVGSDLHEVVQYVMIMTDPADLPVIGKVMKDVLPSRPAGTAFCASLVDPRLRYEVQVTARRGARLPAPVEQSL</sequence>
<dbReference type="Gene3D" id="3.30.1330.40">
    <property type="entry name" value="RutC-like"/>
    <property type="match status" value="1"/>
</dbReference>
<reference evidence="1 2" key="1">
    <citation type="submission" date="2019-06" db="EMBL/GenBank/DDBJ databases">
        <title>Sequencing the genomes of 1000 actinobacteria strains.</title>
        <authorList>
            <person name="Klenk H.-P."/>
        </authorList>
    </citation>
    <scope>NUCLEOTIDE SEQUENCE [LARGE SCALE GENOMIC DNA]</scope>
    <source>
        <strain evidence="1 2">DSM 45301</strain>
    </source>
</reference>
<evidence type="ECO:0000313" key="2">
    <source>
        <dbReference type="Proteomes" id="UP000315677"/>
    </source>
</evidence>
<proteinExistence type="predicted"/>
<gene>
    <name evidence="1" type="ORF">FB558_4008</name>
</gene>
<name>A0A543DQ65_9PSEU</name>
<protein>
    <submittedName>
        <fullName evidence="1">Enamine deaminase RidA (YjgF/YER057c/UK114 family)</fullName>
    </submittedName>
</protein>
<evidence type="ECO:0000313" key="1">
    <source>
        <dbReference type="EMBL" id="TQM11445.1"/>
    </source>
</evidence>
<dbReference type="Proteomes" id="UP000315677">
    <property type="component" value="Unassembled WGS sequence"/>
</dbReference>